<reference evidence="2 3" key="1">
    <citation type="submission" date="2020-07" db="EMBL/GenBank/DDBJ databases">
        <title>Stappia sp., F7233, whole genome shotgun sequencing project.</title>
        <authorList>
            <person name="Jiang S."/>
            <person name="Liu Z.W."/>
            <person name="Du Z.J."/>
        </authorList>
    </citation>
    <scope>NUCLEOTIDE SEQUENCE [LARGE SCALE GENOMIC DNA]</scope>
    <source>
        <strain evidence="2 3">F7233</strain>
    </source>
</reference>
<gene>
    <name evidence="2" type="ORF">H2509_09295</name>
</gene>
<evidence type="ECO:0000313" key="2">
    <source>
        <dbReference type="EMBL" id="MBA5777321.1"/>
    </source>
</evidence>
<dbReference type="PANTHER" id="PTHR43798">
    <property type="entry name" value="MONOACYLGLYCEROL LIPASE"/>
    <property type="match status" value="1"/>
</dbReference>
<evidence type="ECO:0000313" key="3">
    <source>
        <dbReference type="Proteomes" id="UP000541109"/>
    </source>
</evidence>
<keyword evidence="2" id="KW-0378">Hydrolase</keyword>
<dbReference type="GO" id="GO:0016787">
    <property type="term" value="F:hydrolase activity"/>
    <property type="evidence" value="ECO:0007669"/>
    <property type="project" value="UniProtKB-KW"/>
</dbReference>
<dbReference type="PRINTS" id="PR00111">
    <property type="entry name" value="ABHYDROLASE"/>
</dbReference>
<name>A0A839ACT3_9HYPH</name>
<dbReference type="Gene3D" id="3.40.50.1820">
    <property type="entry name" value="alpha/beta hydrolase"/>
    <property type="match status" value="1"/>
</dbReference>
<protein>
    <submittedName>
        <fullName evidence="2">Alpha/beta hydrolase</fullName>
    </submittedName>
</protein>
<dbReference type="InterPro" id="IPR000639">
    <property type="entry name" value="Epox_hydrolase-like"/>
</dbReference>
<dbReference type="Pfam" id="PF12697">
    <property type="entry name" value="Abhydrolase_6"/>
    <property type="match status" value="1"/>
</dbReference>
<sequence>MKTAVVSFTVLLAAALFAAALYTEYRRRHIQAEFEPSGQFHDVAGVRLHVVDMVPDGWRTGDPTLVFLHGASGNLLDQKLAFSDALGDRYRLVFVDRPGHGFSDRGGEKAHSPRLQAGLVAELLRKLGADHVVAVGHSWGGSVAVELGLNHFDIVKGIVFVAPATHPWEGGVTWYYEVAAAPFIGKLFTRTLTLPVGELLAPRTIDSVFAPDKAPPDYLEKIALPLLFRPETFRANARDVTRLHAHVSEAARQYPSIPVPAIVLTGDRDGIVYAHIHSAGLARDLPHAELRELPGAGHMPHHSRTAEVVAAIEDVVERSRTPERKELVQASEPAA</sequence>
<accession>A0A839ACT3</accession>
<keyword evidence="3" id="KW-1185">Reference proteome</keyword>
<dbReference type="AlphaFoldDB" id="A0A839ACT3"/>
<dbReference type="InterPro" id="IPR050266">
    <property type="entry name" value="AB_hydrolase_sf"/>
</dbReference>
<dbReference type="Proteomes" id="UP000541109">
    <property type="component" value="Unassembled WGS sequence"/>
</dbReference>
<dbReference type="PANTHER" id="PTHR43798:SF33">
    <property type="entry name" value="HYDROLASE, PUTATIVE (AFU_ORTHOLOGUE AFUA_2G14860)-RELATED"/>
    <property type="match status" value="1"/>
</dbReference>
<dbReference type="InterPro" id="IPR029058">
    <property type="entry name" value="AB_hydrolase_fold"/>
</dbReference>
<evidence type="ECO:0000259" key="1">
    <source>
        <dbReference type="Pfam" id="PF12697"/>
    </source>
</evidence>
<dbReference type="PRINTS" id="PR00412">
    <property type="entry name" value="EPOXHYDRLASE"/>
</dbReference>
<dbReference type="InterPro" id="IPR000073">
    <property type="entry name" value="AB_hydrolase_1"/>
</dbReference>
<organism evidence="2 3">
    <name type="scientific">Stappia albiluteola</name>
    <dbReference type="NCBI Taxonomy" id="2758565"/>
    <lineage>
        <taxon>Bacteria</taxon>
        <taxon>Pseudomonadati</taxon>
        <taxon>Pseudomonadota</taxon>
        <taxon>Alphaproteobacteria</taxon>
        <taxon>Hyphomicrobiales</taxon>
        <taxon>Stappiaceae</taxon>
        <taxon>Stappia</taxon>
    </lineage>
</organism>
<comment type="caution">
    <text evidence="2">The sequence shown here is derived from an EMBL/GenBank/DDBJ whole genome shotgun (WGS) entry which is preliminary data.</text>
</comment>
<dbReference type="RefSeq" id="WP_182164591.1">
    <property type="nucleotide sequence ID" value="NZ_JACFXV010000048.1"/>
</dbReference>
<dbReference type="EMBL" id="JACFXV010000048">
    <property type="protein sequence ID" value="MBA5777321.1"/>
    <property type="molecule type" value="Genomic_DNA"/>
</dbReference>
<proteinExistence type="predicted"/>
<feature type="domain" description="AB hydrolase-1" evidence="1">
    <location>
        <begin position="65"/>
        <end position="311"/>
    </location>
</feature>
<dbReference type="SUPFAM" id="SSF53474">
    <property type="entry name" value="alpha/beta-Hydrolases"/>
    <property type="match status" value="1"/>
</dbReference>
<dbReference type="GO" id="GO:0016020">
    <property type="term" value="C:membrane"/>
    <property type="evidence" value="ECO:0007669"/>
    <property type="project" value="TreeGrafter"/>
</dbReference>